<evidence type="ECO:0000259" key="1">
    <source>
        <dbReference type="Pfam" id="PF00535"/>
    </source>
</evidence>
<evidence type="ECO:0000313" key="3">
    <source>
        <dbReference type="Proteomes" id="UP000478546"/>
    </source>
</evidence>
<dbReference type="InterPro" id="IPR050834">
    <property type="entry name" value="Glycosyltransf_2"/>
</dbReference>
<dbReference type="Gene3D" id="3.90.550.10">
    <property type="entry name" value="Spore Coat Polysaccharide Biosynthesis Protein SpsA, Chain A"/>
    <property type="match status" value="1"/>
</dbReference>
<name>A0A6B2GXM9_9BACT</name>
<reference evidence="2 3" key="1">
    <citation type="submission" date="2020-01" db="EMBL/GenBank/DDBJ databases">
        <authorList>
            <person name="Kim M.K."/>
        </authorList>
    </citation>
    <scope>NUCLEOTIDE SEQUENCE [LARGE SCALE GENOMIC DNA]</scope>
    <source>
        <strain evidence="2 3">BT213</strain>
    </source>
</reference>
<keyword evidence="2" id="KW-0808">Transferase</keyword>
<organism evidence="2 3">
    <name type="scientific">Pontibacter fetidus</name>
    <dbReference type="NCBI Taxonomy" id="2700082"/>
    <lineage>
        <taxon>Bacteria</taxon>
        <taxon>Pseudomonadati</taxon>
        <taxon>Bacteroidota</taxon>
        <taxon>Cytophagia</taxon>
        <taxon>Cytophagales</taxon>
        <taxon>Hymenobacteraceae</taxon>
        <taxon>Pontibacter</taxon>
    </lineage>
</organism>
<dbReference type="Proteomes" id="UP000478546">
    <property type="component" value="Unassembled WGS sequence"/>
</dbReference>
<evidence type="ECO:0000313" key="2">
    <source>
        <dbReference type="EMBL" id="NDK55595.1"/>
    </source>
</evidence>
<dbReference type="AlphaFoldDB" id="A0A6B2GXM9"/>
<dbReference type="InterPro" id="IPR029044">
    <property type="entry name" value="Nucleotide-diphossugar_trans"/>
</dbReference>
<dbReference type="InterPro" id="IPR001173">
    <property type="entry name" value="Glyco_trans_2-like"/>
</dbReference>
<dbReference type="Pfam" id="PF00535">
    <property type="entry name" value="Glycos_transf_2"/>
    <property type="match status" value="1"/>
</dbReference>
<feature type="domain" description="Glycosyltransferase 2-like" evidence="1">
    <location>
        <begin position="6"/>
        <end position="132"/>
    </location>
</feature>
<dbReference type="PANTHER" id="PTHR43685:SF2">
    <property type="entry name" value="GLYCOSYLTRANSFERASE 2-LIKE DOMAIN-CONTAINING PROTEIN"/>
    <property type="match status" value="1"/>
</dbReference>
<proteinExistence type="predicted"/>
<dbReference type="PANTHER" id="PTHR43685">
    <property type="entry name" value="GLYCOSYLTRANSFERASE"/>
    <property type="match status" value="1"/>
</dbReference>
<gene>
    <name evidence="2" type="ORF">GWO68_06695</name>
</gene>
<sequence>MRPEFSVIIPVHNKLPHLERSVFSVLNQTYPHFELLLVDDASTDGSSEKLLEFDDSRIQLLRRDTPGPGGYAARNAGIQHATKKWVCFLDADDEWTPDVMETLARIVQEDAEVEILSWGWLKVKGNSRKPDPYSLKYKDEKIKQFTLTDFFNGPQPMWTGGISMKKELITIAGGFPETGFKRGGDMDTWIRCLWQSKKNLRITKPMTSYYLDSVNMVTKAVERDVAYSFSSSIQNIQQSTTDKRLKKAIRYFQNRRIYKILTEKVDGGKSIDYSLLFKMNLSLSFYYMCLKLHVKKLLIETRLRKPQL</sequence>
<accession>A0A6B2GXM9</accession>
<dbReference type="GO" id="GO:0016740">
    <property type="term" value="F:transferase activity"/>
    <property type="evidence" value="ECO:0007669"/>
    <property type="project" value="UniProtKB-KW"/>
</dbReference>
<protein>
    <submittedName>
        <fullName evidence="2">Glycosyltransferase family 2 protein</fullName>
    </submittedName>
</protein>
<keyword evidence="3" id="KW-1185">Reference proteome</keyword>
<comment type="caution">
    <text evidence="2">The sequence shown here is derived from an EMBL/GenBank/DDBJ whole genome shotgun (WGS) entry which is preliminary data.</text>
</comment>
<dbReference type="CDD" id="cd00761">
    <property type="entry name" value="Glyco_tranf_GTA_type"/>
    <property type="match status" value="1"/>
</dbReference>
<dbReference type="EMBL" id="JAAEAA010000006">
    <property type="protein sequence ID" value="NDK55595.1"/>
    <property type="molecule type" value="Genomic_DNA"/>
</dbReference>
<dbReference type="RefSeq" id="WP_162345645.1">
    <property type="nucleotide sequence ID" value="NZ_JAAEAA010000006.1"/>
</dbReference>
<dbReference type="SUPFAM" id="SSF53448">
    <property type="entry name" value="Nucleotide-diphospho-sugar transferases"/>
    <property type="match status" value="1"/>
</dbReference>